<accession>A0A3P7LPB4</accession>
<sequence length="129" mass="14341">MNTVKKRDGEANNEGSEPARNNTETPSSYLIRPDQPAMDLSLIPPHNGFVPGNNQEFHQQPMHIIADGVSYAEGRSYESRSCTGGWCPVSPEIVRTEITTAAPKETTMNAKDPRRPFRPLHLHTATSRE</sequence>
<dbReference type="AlphaFoldDB" id="A0A3P7LPB4"/>
<organism evidence="2 3">
    <name type="scientific">Strongylus vulgaris</name>
    <name type="common">Blood worm</name>
    <dbReference type="NCBI Taxonomy" id="40348"/>
    <lineage>
        <taxon>Eukaryota</taxon>
        <taxon>Metazoa</taxon>
        <taxon>Ecdysozoa</taxon>
        <taxon>Nematoda</taxon>
        <taxon>Chromadorea</taxon>
        <taxon>Rhabditida</taxon>
        <taxon>Rhabditina</taxon>
        <taxon>Rhabditomorpha</taxon>
        <taxon>Strongyloidea</taxon>
        <taxon>Strongylidae</taxon>
        <taxon>Strongylus</taxon>
    </lineage>
</organism>
<dbReference type="OrthoDB" id="5855345at2759"/>
<proteinExistence type="predicted"/>
<feature type="region of interest" description="Disordered" evidence="1">
    <location>
        <begin position="1"/>
        <end position="56"/>
    </location>
</feature>
<gene>
    <name evidence="2" type="ORF">SVUK_LOCUS16046</name>
</gene>
<feature type="compositionally biased region" description="Polar residues" evidence="1">
    <location>
        <begin position="13"/>
        <end position="28"/>
    </location>
</feature>
<dbReference type="EMBL" id="UYYB01111223">
    <property type="protein sequence ID" value="VDM81048.1"/>
    <property type="molecule type" value="Genomic_DNA"/>
</dbReference>
<keyword evidence="3" id="KW-1185">Reference proteome</keyword>
<evidence type="ECO:0000313" key="3">
    <source>
        <dbReference type="Proteomes" id="UP000270094"/>
    </source>
</evidence>
<feature type="compositionally biased region" description="Basic and acidic residues" evidence="1">
    <location>
        <begin position="1"/>
        <end position="10"/>
    </location>
</feature>
<evidence type="ECO:0000313" key="2">
    <source>
        <dbReference type="EMBL" id="VDM81048.1"/>
    </source>
</evidence>
<dbReference type="Proteomes" id="UP000270094">
    <property type="component" value="Unassembled WGS sequence"/>
</dbReference>
<feature type="region of interest" description="Disordered" evidence="1">
    <location>
        <begin position="100"/>
        <end position="129"/>
    </location>
</feature>
<protein>
    <submittedName>
        <fullName evidence="2">Uncharacterized protein</fullName>
    </submittedName>
</protein>
<name>A0A3P7LPB4_STRVU</name>
<reference evidence="2 3" key="1">
    <citation type="submission" date="2018-11" db="EMBL/GenBank/DDBJ databases">
        <authorList>
            <consortium name="Pathogen Informatics"/>
        </authorList>
    </citation>
    <scope>NUCLEOTIDE SEQUENCE [LARGE SCALE GENOMIC DNA]</scope>
</reference>
<evidence type="ECO:0000256" key="1">
    <source>
        <dbReference type="SAM" id="MobiDB-lite"/>
    </source>
</evidence>